<feature type="compositionally biased region" description="Basic and acidic residues" evidence="2">
    <location>
        <begin position="855"/>
        <end position="865"/>
    </location>
</feature>
<dbReference type="GO" id="GO:0010027">
    <property type="term" value="P:thylakoid membrane organization"/>
    <property type="evidence" value="ECO:0007669"/>
    <property type="project" value="TreeGrafter"/>
</dbReference>
<evidence type="ECO:0000256" key="3">
    <source>
        <dbReference type="SAM" id="Phobius"/>
    </source>
</evidence>
<keyword evidence="3" id="KW-0472">Membrane</keyword>
<feature type="region of interest" description="Disordered" evidence="2">
    <location>
        <begin position="762"/>
        <end position="874"/>
    </location>
</feature>
<dbReference type="GO" id="GO:0009228">
    <property type="term" value="P:thiamine biosynthetic process"/>
    <property type="evidence" value="ECO:0007669"/>
    <property type="project" value="UniProtKB-KW"/>
</dbReference>
<dbReference type="SUPFAM" id="SSF52540">
    <property type="entry name" value="P-loop containing nucleoside triphosphate hydrolases"/>
    <property type="match status" value="1"/>
</dbReference>
<dbReference type="Pfam" id="PF02581">
    <property type="entry name" value="TMP-TENI"/>
    <property type="match status" value="1"/>
</dbReference>
<gene>
    <name evidence="6" type="ORF">WJX74_009042</name>
</gene>
<dbReference type="Gene3D" id="3.20.20.70">
    <property type="entry name" value="Aldolase class I"/>
    <property type="match status" value="1"/>
</dbReference>
<dbReference type="InterPro" id="IPR027417">
    <property type="entry name" value="P-loop_NTPase"/>
</dbReference>
<dbReference type="GO" id="GO:0031969">
    <property type="term" value="C:chloroplast membrane"/>
    <property type="evidence" value="ECO:0007669"/>
    <property type="project" value="TreeGrafter"/>
</dbReference>
<evidence type="ECO:0000256" key="2">
    <source>
        <dbReference type="SAM" id="MobiDB-lite"/>
    </source>
</evidence>
<dbReference type="InterPro" id="IPR006073">
    <property type="entry name" value="GTP-bd"/>
</dbReference>
<feature type="domain" description="Thiamine phosphate synthase/TenI" evidence="5">
    <location>
        <begin position="101"/>
        <end position="239"/>
    </location>
</feature>
<dbReference type="GO" id="GO:0005525">
    <property type="term" value="F:GTP binding"/>
    <property type="evidence" value="ECO:0007669"/>
    <property type="project" value="InterPro"/>
</dbReference>
<feature type="transmembrane region" description="Helical" evidence="3">
    <location>
        <begin position="934"/>
        <end position="953"/>
    </location>
</feature>
<accession>A0AAW1QLK7</accession>
<dbReference type="CDD" id="cd09912">
    <property type="entry name" value="DLP_2"/>
    <property type="match status" value="1"/>
</dbReference>
<keyword evidence="1" id="KW-0175">Coiled coil</keyword>
<dbReference type="CDD" id="cd00564">
    <property type="entry name" value="TMP_TenI"/>
    <property type="match status" value="1"/>
</dbReference>
<proteinExistence type="predicted"/>
<dbReference type="InterPro" id="IPR005225">
    <property type="entry name" value="Small_GTP-bd"/>
</dbReference>
<keyword evidence="7" id="KW-1185">Reference proteome</keyword>
<dbReference type="InterPro" id="IPR022998">
    <property type="entry name" value="ThiamineP_synth_TenI"/>
</dbReference>
<feature type="compositionally biased region" description="Low complexity" evidence="2">
    <location>
        <begin position="796"/>
        <end position="835"/>
    </location>
</feature>
<dbReference type="EMBL" id="JALJOS010000033">
    <property type="protein sequence ID" value="KAK9822334.1"/>
    <property type="molecule type" value="Genomic_DNA"/>
</dbReference>
<feature type="coiled-coil region" evidence="1">
    <location>
        <begin position="959"/>
        <end position="1030"/>
    </location>
</feature>
<evidence type="ECO:0000259" key="5">
    <source>
        <dbReference type="Pfam" id="PF02581"/>
    </source>
</evidence>
<evidence type="ECO:0000259" key="4">
    <source>
        <dbReference type="Pfam" id="PF01926"/>
    </source>
</evidence>
<dbReference type="Proteomes" id="UP001438707">
    <property type="component" value="Unassembled WGS sequence"/>
</dbReference>
<keyword evidence="3" id="KW-0812">Transmembrane</keyword>
<evidence type="ECO:0000313" key="7">
    <source>
        <dbReference type="Proteomes" id="UP001438707"/>
    </source>
</evidence>
<dbReference type="NCBIfam" id="TIGR00231">
    <property type="entry name" value="small_GTP"/>
    <property type="match status" value="1"/>
</dbReference>
<dbReference type="SUPFAM" id="SSF51391">
    <property type="entry name" value="Thiamin phosphate synthase"/>
    <property type="match status" value="1"/>
</dbReference>
<reference evidence="6 7" key="1">
    <citation type="journal article" date="2024" name="Nat. Commun.">
        <title>Phylogenomics reveals the evolutionary origins of lichenization in chlorophyte algae.</title>
        <authorList>
            <person name="Puginier C."/>
            <person name="Libourel C."/>
            <person name="Otte J."/>
            <person name="Skaloud P."/>
            <person name="Haon M."/>
            <person name="Grisel S."/>
            <person name="Petersen M."/>
            <person name="Berrin J.G."/>
            <person name="Delaux P.M."/>
            <person name="Dal Grande F."/>
            <person name="Keller J."/>
        </authorList>
    </citation>
    <scope>NUCLEOTIDE SEQUENCE [LARGE SCALE GENOMIC DNA]</scope>
    <source>
        <strain evidence="6 7">SAG 2145</strain>
    </source>
</reference>
<dbReference type="PANTHER" id="PTHR43681:SF1">
    <property type="entry name" value="SARCALUMENIN"/>
    <property type="match status" value="1"/>
</dbReference>
<evidence type="ECO:0000313" key="6">
    <source>
        <dbReference type="EMBL" id="KAK9822334.1"/>
    </source>
</evidence>
<sequence length="1035" mass="109800">MIEGRAACPSVHGGQLVFHAALSSLHHRSCGVSQPKRVQSLHDNQRKQCRIVSSAANAKQPAKQSKATVYPAGRKQATIRTPACVIRVGSSQVLEQLPGFEDALGQALAGGVTGVLLSDSPGSTGASLYEAASILKGILRGRATLLVADRIDIVDAAEADGVLLTPKGMPVPVARKLLSESNRLVTSAVASSDEAAAAAADGVNVLFLQGPDEDTAPLAKDVAKLKKSQAARSVPVVALLNGPKESGPHPFLMELVGAGVDGIALPLESLDTAAHAFGLQNASSESLEKQVAAIVEGLAGRGKRPARAAISREEIEKKRQTGFGQVLDDAKGGLLDDERIFLFDASDLLQEVLPEMEETTMLDDALRQLDELFLLVIVGEFNSGKSSVINALLGSAFLDSGILPTTNEISVLKASTDGSDSTFRDQDGVFVRQLPADILREINIVDTPGTNVVLERQQRLTEEYVPRADLVIFVMSADRPFAESEVNFLRYIRKWGKKIIFVVNKVDMLQDESEVQEVVRFVQLNAQSLLGVDTARVLPVAARSALKTKLSVIGAQAAGKRLGSSERSQLQSDQTWLDSRFSALEGFISDYLAGGASAGEGVRLKLQTPLFVSEALLDTAQKQLADLLATAEEEYQSVAAVEGQLAEFKQSLQMESQQRQQQAQQLVTDAQQKAVALVDSALQLGNRESLISYLFGSKENVGNLPIAKAFQPQVAANALPGLRSLAESHSALLKSSCSSQVRDFRTFAAARAEQLGTSLDALTAGPPAIDLGGSSSSNGSTPASVAYRAPVQDATAPPEEAASESEAAGRQRWRQQQAMALAAAKSSSADDASTRGSGAKLQSQSGNPHQPPDARSSHQEADNKAAEAASTSLVRSSQPTSALAIVQEFDPKAASLLLEEEVREAVVGTVGTAVGAGALGIILTTILQSASEDILAVGLAGLAGYASVLNLPVRRSKVKAKLEQRASKFAQELGRQLQEELQQTTEQCLADVRAFMRPVEAATKAERDRLVDAEARRSKLSDRLRTLQERAAKIE</sequence>
<dbReference type="AlphaFoldDB" id="A0AAW1QLK7"/>
<dbReference type="InterPro" id="IPR051943">
    <property type="entry name" value="TRAFAC_Dynamin-like_GTPase"/>
</dbReference>
<dbReference type="InterPro" id="IPR013785">
    <property type="entry name" value="Aldolase_TIM"/>
</dbReference>
<keyword evidence="3" id="KW-1133">Transmembrane helix</keyword>
<comment type="caution">
    <text evidence="6">The sequence shown here is derived from an EMBL/GenBank/DDBJ whole genome shotgun (WGS) entry which is preliminary data.</text>
</comment>
<dbReference type="Pfam" id="PF01926">
    <property type="entry name" value="MMR_HSR1"/>
    <property type="match status" value="1"/>
</dbReference>
<protein>
    <submittedName>
        <fullName evidence="6">Uncharacterized protein</fullName>
    </submittedName>
</protein>
<organism evidence="6 7">
    <name type="scientific">Apatococcus lobatus</name>
    <dbReference type="NCBI Taxonomy" id="904363"/>
    <lineage>
        <taxon>Eukaryota</taxon>
        <taxon>Viridiplantae</taxon>
        <taxon>Chlorophyta</taxon>
        <taxon>core chlorophytes</taxon>
        <taxon>Trebouxiophyceae</taxon>
        <taxon>Chlorellales</taxon>
        <taxon>Chlorellaceae</taxon>
        <taxon>Apatococcus</taxon>
    </lineage>
</organism>
<evidence type="ECO:0000256" key="1">
    <source>
        <dbReference type="SAM" id="Coils"/>
    </source>
</evidence>
<dbReference type="Gene3D" id="3.40.50.300">
    <property type="entry name" value="P-loop containing nucleotide triphosphate hydrolases"/>
    <property type="match status" value="1"/>
</dbReference>
<dbReference type="InterPro" id="IPR036206">
    <property type="entry name" value="ThiamineP_synth_sf"/>
</dbReference>
<name>A0AAW1QLK7_9CHLO</name>
<dbReference type="PANTHER" id="PTHR43681">
    <property type="entry name" value="TRANSMEMBRANE GTPASE FZO"/>
    <property type="match status" value="1"/>
</dbReference>
<feature type="domain" description="G" evidence="4">
    <location>
        <begin position="376"/>
        <end position="505"/>
    </location>
</feature>